<evidence type="ECO:0000256" key="1">
    <source>
        <dbReference type="ARBA" id="ARBA00001286"/>
    </source>
</evidence>
<keyword evidence="4" id="KW-0227">DNA damage</keyword>
<evidence type="ECO:0000313" key="10">
    <source>
        <dbReference type="Proteomes" id="UP001163726"/>
    </source>
</evidence>
<feature type="domain" description="Methylated-DNA-[protein]-cysteine S-methyltransferase DNA binding" evidence="7">
    <location>
        <begin position="74"/>
        <end position="156"/>
    </location>
</feature>
<dbReference type="CDD" id="cd06445">
    <property type="entry name" value="ATase"/>
    <property type="match status" value="1"/>
</dbReference>
<keyword evidence="5" id="KW-0234">DNA repair</keyword>
<evidence type="ECO:0000256" key="4">
    <source>
        <dbReference type="ARBA" id="ARBA00022763"/>
    </source>
</evidence>
<evidence type="ECO:0000313" key="9">
    <source>
        <dbReference type="EMBL" id="WAJ68985.1"/>
    </source>
</evidence>
<evidence type="ECO:0000256" key="3">
    <source>
        <dbReference type="ARBA" id="ARBA00022679"/>
    </source>
</evidence>
<dbReference type="SUPFAM" id="SSF53155">
    <property type="entry name" value="Methylated DNA-protein cysteine methyltransferase domain"/>
    <property type="match status" value="1"/>
</dbReference>
<protein>
    <submittedName>
        <fullName evidence="9">Methylated-DNA--[protein]-cysteine S-methyltransferase</fullName>
    </submittedName>
</protein>
<dbReference type="Pfam" id="PF01035">
    <property type="entry name" value="DNA_binding_1"/>
    <property type="match status" value="1"/>
</dbReference>
<dbReference type="Pfam" id="PF02870">
    <property type="entry name" value="Methyltransf_1N"/>
    <property type="match status" value="1"/>
</dbReference>
<dbReference type="EMBL" id="CP109965">
    <property type="protein sequence ID" value="WAJ68985.1"/>
    <property type="molecule type" value="Genomic_DNA"/>
</dbReference>
<dbReference type="NCBIfam" id="TIGR00589">
    <property type="entry name" value="ogt"/>
    <property type="match status" value="1"/>
</dbReference>
<proteinExistence type="predicted"/>
<dbReference type="PANTHER" id="PTHR10815">
    <property type="entry name" value="METHYLATED-DNA--PROTEIN-CYSTEINE METHYLTRANSFERASE"/>
    <property type="match status" value="1"/>
</dbReference>
<dbReference type="Gene3D" id="3.30.160.70">
    <property type="entry name" value="Methylated DNA-protein cysteine methyltransferase domain"/>
    <property type="match status" value="1"/>
</dbReference>
<accession>A0ABY7AI42</accession>
<dbReference type="PANTHER" id="PTHR10815:SF13">
    <property type="entry name" value="METHYLATED-DNA--PROTEIN-CYSTEINE METHYLTRANSFERASE"/>
    <property type="match status" value="1"/>
</dbReference>
<evidence type="ECO:0000259" key="7">
    <source>
        <dbReference type="Pfam" id="PF01035"/>
    </source>
</evidence>
<dbReference type="InterPro" id="IPR036217">
    <property type="entry name" value="MethylDNA_cys_MeTrfase_DNAb"/>
</dbReference>
<comment type="catalytic activity">
    <reaction evidence="1">
        <text>a 4-O-methyl-thymidine in DNA + L-cysteinyl-[protein] = a thymidine in DNA + S-methyl-L-cysteinyl-[protein]</text>
        <dbReference type="Rhea" id="RHEA:53428"/>
        <dbReference type="Rhea" id="RHEA-COMP:10131"/>
        <dbReference type="Rhea" id="RHEA-COMP:10132"/>
        <dbReference type="Rhea" id="RHEA-COMP:13555"/>
        <dbReference type="Rhea" id="RHEA-COMP:13556"/>
        <dbReference type="ChEBI" id="CHEBI:29950"/>
        <dbReference type="ChEBI" id="CHEBI:82612"/>
        <dbReference type="ChEBI" id="CHEBI:137386"/>
        <dbReference type="ChEBI" id="CHEBI:137387"/>
        <dbReference type="EC" id="2.1.1.63"/>
    </reaction>
</comment>
<comment type="catalytic activity">
    <reaction evidence="6">
        <text>a 6-O-methyl-2'-deoxyguanosine in DNA + L-cysteinyl-[protein] = S-methyl-L-cysteinyl-[protein] + a 2'-deoxyguanosine in DNA</text>
        <dbReference type="Rhea" id="RHEA:24000"/>
        <dbReference type="Rhea" id="RHEA-COMP:10131"/>
        <dbReference type="Rhea" id="RHEA-COMP:10132"/>
        <dbReference type="Rhea" id="RHEA-COMP:11367"/>
        <dbReference type="Rhea" id="RHEA-COMP:11368"/>
        <dbReference type="ChEBI" id="CHEBI:29950"/>
        <dbReference type="ChEBI" id="CHEBI:82612"/>
        <dbReference type="ChEBI" id="CHEBI:85445"/>
        <dbReference type="ChEBI" id="CHEBI:85448"/>
        <dbReference type="EC" id="2.1.1.63"/>
    </reaction>
</comment>
<gene>
    <name evidence="9" type="ORF">OLW01_07220</name>
</gene>
<organism evidence="9 10">
    <name type="scientific">Catenovulum adriaticum</name>
    <dbReference type="NCBI Taxonomy" id="2984846"/>
    <lineage>
        <taxon>Bacteria</taxon>
        <taxon>Pseudomonadati</taxon>
        <taxon>Pseudomonadota</taxon>
        <taxon>Gammaproteobacteria</taxon>
        <taxon>Alteromonadales</taxon>
        <taxon>Alteromonadaceae</taxon>
        <taxon>Catenovulum</taxon>
    </lineage>
</organism>
<reference evidence="9" key="1">
    <citation type="submission" date="2022-10" db="EMBL/GenBank/DDBJ databases">
        <title>Catenovulum adriacola sp. nov. isolated in the Harbour of Susak.</title>
        <authorList>
            <person name="Schoch T."/>
            <person name="Reich S.J."/>
            <person name="Stoeferle S."/>
            <person name="Flaiz M."/>
            <person name="Kazda M."/>
            <person name="Riedel C.U."/>
            <person name="Duerre P."/>
        </authorList>
    </citation>
    <scope>NUCLEOTIDE SEQUENCE</scope>
    <source>
        <strain evidence="9">TS8</strain>
    </source>
</reference>
<name>A0ABY7AI42_9ALTE</name>
<dbReference type="InterPro" id="IPR036388">
    <property type="entry name" value="WH-like_DNA-bd_sf"/>
</dbReference>
<dbReference type="Gene3D" id="1.10.10.10">
    <property type="entry name" value="Winged helix-like DNA-binding domain superfamily/Winged helix DNA-binding domain"/>
    <property type="match status" value="1"/>
</dbReference>
<dbReference type="InterPro" id="IPR036631">
    <property type="entry name" value="MGMT_N_sf"/>
</dbReference>
<evidence type="ECO:0000256" key="5">
    <source>
        <dbReference type="ARBA" id="ARBA00023204"/>
    </source>
</evidence>
<dbReference type="PROSITE" id="PS00374">
    <property type="entry name" value="MGMT"/>
    <property type="match status" value="1"/>
</dbReference>
<keyword evidence="2" id="KW-0489">Methyltransferase</keyword>
<dbReference type="InterPro" id="IPR008332">
    <property type="entry name" value="MethylG_MeTrfase_N"/>
</dbReference>
<keyword evidence="10" id="KW-1185">Reference proteome</keyword>
<evidence type="ECO:0000256" key="6">
    <source>
        <dbReference type="ARBA" id="ARBA00049348"/>
    </source>
</evidence>
<sequence>MKPLAQALVNTPIGKIAIFNTEEKLTRIDLYADSFPYQVADANVLTEEITSQINAYFKGQHIAFDLPLCRQGTDFQQKVWQQLQTIPYGGSLSYGELAKKIESSARAIGGACRHNPIPIVIPCHRIVAANGIGGYSGQWRLGQKVDTKQWLLTHEKKWC</sequence>
<dbReference type="Proteomes" id="UP001163726">
    <property type="component" value="Chromosome"/>
</dbReference>
<evidence type="ECO:0000259" key="8">
    <source>
        <dbReference type="Pfam" id="PF02870"/>
    </source>
</evidence>
<keyword evidence="3" id="KW-0808">Transferase</keyword>
<dbReference type="InterPro" id="IPR001497">
    <property type="entry name" value="MethylDNA_cys_MeTrfase_AS"/>
</dbReference>
<dbReference type="RefSeq" id="WP_268073097.1">
    <property type="nucleotide sequence ID" value="NZ_CP109965.1"/>
</dbReference>
<dbReference type="InterPro" id="IPR014048">
    <property type="entry name" value="MethylDNA_cys_MeTrfase_DNA-bd"/>
</dbReference>
<evidence type="ECO:0000256" key="2">
    <source>
        <dbReference type="ARBA" id="ARBA00022603"/>
    </source>
</evidence>
<feature type="domain" description="Methylguanine DNA methyltransferase ribonuclease-like" evidence="8">
    <location>
        <begin position="7"/>
        <end position="68"/>
    </location>
</feature>
<dbReference type="SUPFAM" id="SSF46767">
    <property type="entry name" value="Methylated DNA-protein cysteine methyltransferase, C-terminal domain"/>
    <property type="match status" value="1"/>
</dbReference>